<protein>
    <submittedName>
        <fullName evidence="5">Transcriptional regulator GlxA family with amidase domain</fullName>
    </submittedName>
</protein>
<evidence type="ECO:0000313" key="5">
    <source>
        <dbReference type="EMBL" id="PYF69429.1"/>
    </source>
</evidence>
<proteinExistence type="predicted"/>
<dbReference type="InterPro" id="IPR029062">
    <property type="entry name" value="Class_I_gatase-like"/>
</dbReference>
<dbReference type="AlphaFoldDB" id="A0A318U7D7"/>
<organism evidence="5 6">
    <name type="scientific">Pedobacter nutrimenti</name>
    <dbReference type="NCBI Taxonomy" id="1241337"/>
    <lineage>
        <taxon>Bacteria</taxon>
        <taxon>Pseudomonadati</taxon>
        <taxon>Bacteroidota</taxon>
        <taxon>Sphingobacteriia</taxon>
        <taxon>Sphingobacteriales</taxon>
        <taxon>Sphingobacteriaceae</taxon>
        <taxon>Pedobacter</taxon>
    </lineage>
</organism>
<dbReference type="InterPro" id="IPR009057">
    <property type="entry name" value="Homeodomain-like_sf"/>
</dbReference>
<sequence>MLHLTIVVPDGQNNLSSMIGSFKVFNRANEYWESLGNKAVFKVQLAGLSQRVELYDGLFVVQPHTHISAITKTNLIIIPALNRDYIKSLKLNTALIDWLKEQYLGGAEIASICTGAFMLAATGLLDGKNCSTHWIAAGQFKGMFPKVHLQTEQLITDEQGIYTNGGAFSFLNLLLYLVEKYYDRKTAIYCSKILQVDIDRHSQSPFTIFTGQKGHDDQVVKKAQALIEGHPQQLFSAAELAERFSISRRNFDRRFIKATGNTPAEYLQRVRVEVAKKELENGAKNITEVMYAVGYADQKAFRQTFKKITGLSPLEYRSRYHKDASVL</sequence>
<keyword evidence="1" id="KW-0805">Transcription regulation</keyword>
<reference evidence="5 6" key="1">
    <citation type="submission" date="2018-06" db="EMBL/GenBank/DDBJ databases">
        <title>Genomic Encyclopedia of Archaeal and Bacterial Type Strains, Phase II (KMG-II): from individual species to whole genera.</title>
        <authorList>
            <person name="Goeker M."/>
        </authorList>
    </citation>
    <scope>NUCLEOTIDE SEQUENCE [LARGE SCALE GENOMIC DNA]</scope>
    <source>
        <strain evidence="5 6">DSM 27372</strain>
    </source>
</reference>
<name>A0A318U7D7_9SPHI</name>
<dbReference type="PANTHER" id="PTHR43130">
    <property type="entry name" value="ARAC-FAMILY TRANSCRIPTIONAL REGULATOR"/>
    <property type="match status" value="1"/>
</dbReference>
<dbReference type="InterPro" id="IPR020449">
    <property type="entry name" value="Tscrpt_reg_AraC-type_HTH"/>
</dbReference>
<dbReference type="GO" id="GO:0043565">
    <property type="term" value="F:sequence-specific DNA binding"/>
    <property type="evidence" value="ECO:0007669"/>
    <property type="project" value="InterPro"/>
</dbReference>
<keyword evidence="6" id="KW-1185">Reference proteome</keyword>
<evidence type="ECO:0000256" key="3">
    <source>
        <dbReference type="ARBA" id="ARBA00023163"/>
    </source>
</evidence>
<evidence type="ECO:0000256" key="2">
    <source>
        <dbReference type="ARBA" id="ARBA00023125"/>
    </source>
</evidence>
<gene>
    <name evidence="5" type="ORF">B0O44_11069</name>
</gene>
<dbReference type="PANTHER" id="PTHR43130:SF3">
    <property type="entry name" value="HTH-TYPE TRANSCRIPTIONAL REGULATOR RV1931C"/>
    <property type="match status" value="1"/>
</dbReference>
<evidence type="ECO:0000313" key="6">
    <source>
        <dbReference type="Proteomes" id="UP000248198"/>
    </source>
</evidence>
<dbReference type="Proteomes" id="UP000248198">
    <property type="component" value="Unassembled WGS sequence"/>
</dbReference>
<dbReference type="InterPro" id="IPR052158">
    <property type="entry name" value="INH-QAR"/>
</dbReference>
<dbReference type="Pfam" id="PF12833">
    <property type="entry name" value="HTH_18"/>
    <property type="match status" value="1"/>
</dbReference>
<accession>A0A318U7D7</accession>
<dbReference type="EMBL" id="QKLU01000010">
    <property type="protein sequence ID" value="PYF69429.1"/>
    <property type="molecule type" value="Genomic_DNA"/>
</dbReference>
<keyword evidence="3" id="KW-0804">Transcription</keyword>
<dbReference type="Gene3D" id="3.40.50.880">
    <property type="match status" value="1"/>
</dbReference>
<dbReference type="InterPro" id="IPR002818">
    <property type="entry name" value="DJ-1/PfpI"/>
</dbReference>
<dbReference type="PROSITE" id="PS01124">
    <property type="entry name" value="HTH_ARAC_FAMILY_2"/>
    <property type="match status" value="1"/>
</dbReference>
<dbReference type="SUPFAM" id="SSF52317">
    <property type="entry name" value="Class I glutamine amidotransferase-like"/>
    <property type="match status" value="1"/>
</dbReference>
<dbReference type="SMART" id="SM00342">
    <property type="entry name" value="HTH_ARAC"/>
    <property type="match status" value="1"/>
</dbReference>
<dbReference type="GO" id="GO:0003700">
    <property type="term" value="F:DNA-binding transcription factor activity"/>
    <property type="evidence" value="ECO:0007669"/>
    <property type="project" value="InterPro"/>
</dbReference>
<comment type="caution">
    <text evidence="5">The sequence shown here is derived from an EMBL/GenBank/DDBJ whole genome shotgun (WGS) entry which is preliminary data.</text>
</comment>
<dbReference type="OrthoDB" id="9803764at2"/>
<keyword evidence="2" id="KW-0238">DNA-binding</keyword>
<feature type="domain" description="HTH araC/xylS-type" evidence="4">
    <location>
        <begin position="221"/>
        <end position="319"/>
    </location>
</feature>
<dbReference type="RefSeq" id="WP_110834389.1">
    <property type="nucleotide sequence ID" value="NZ_QKLU01000010.1"/>
</dbReference>
<dbReference type="CDD" id="cd03138">
    <property type="entry name" value="GATase1_AraC_2"/>
    <property type="match status" value="1"/>
</dbReference>
<evidence type="ECO:0000256" key="1">
    <source>
        <dbReference type="ARBA" id="ARBA00023015"/>
    </source>
</evidence>
<dbReference type="InterPro" id="IPR018060">
    <property type="entry name" value="HTH_AraC"/>
</dbReference>
<evidence type="ECO:0000259" key="4">
    <source>
        <dbReference type="PROSITE" id="PS01124"/>
    </source>
</evidence>
<dbReference type="Gene3D" id="1.10.10.60">
    <property type="entry name" value="Homeodomain-like"/>
    <property type="match status" value="1"/>
</dbReference>
<dbReference type="PRINTS" id="PR00032">
    <property type="entry name" value="HTHARAC"/>
</dbReference>
<dbReference type="SUPFAM" id="SSF46689">
    <property type="entry name" value="Homeodomain-like"/>
    <property type="match status" value="2"/>
</dbReference>
<dbReference type="Pfam" id="PF01965">
    <property type="entry name" value="DJ-1_PfpI"/>
    <property type="match status" value="1"/>
</dbReference>